<dbReference type="InterPro" id="IPR015943">
    <property type="entry name" value="WD40/YVTN_repeat-like_dom_sf"/>
</dbReference>
<comment type="caution">
    <text evidence="6">The sequence shown here is derived from an EMBL/GenBank/DDBJ whole genome shotgun (WGS) entry which is preliminary data.</text>
</comment>
<dbReference type="SUPFAM" id="SSF63829">
    <property type="entry name" value="Calcium-dependent phosphotriesterase"/>
    <property type="match status" value="1"/>
</dbReference>
<dbReference type="PANTHER" id="PTHR44394:SF1">
    <property type="entry name" value="BETA-ALANINE-ACTIVATING ENZYME"/>
    <property type="match status" value="1"/>
</dbReference>
<dbReference type="CDD" id="cd00146">
    <property type="entry name" value="PKD"/>
    <property type="match status" value="1"/>
</dbReference>
<dbReference type="InterPro" id="IPR002372">
    <property type="entry name" value="PQQ_rpt_dom"/>
</dbReference>
<dbReference type="Gene3D" id="2.60.40.10">
    <property type="entry name" value="Immunoglobulins"/>
    <property type="match status" value="2"/>
</dbReference>
<feature type="domain" description="Pyrrolo-quinoline quinone repeat" evidence="5">
    <location>
        <begin position="477"/>
        <end position="589"/>
    </location>
</feature>
<dbReference type="InterPro" id="IPR013783">
    <property type="entry name" value="Ig-like_fold"/>
</dbReference>
<gene>
    <name evidence="6" type="ORF">GF359_07715</name>
</gene>
<reference evidence="6" key="1">
    <citation type="submission" date="2019-11" db="EMBL/GenBank/DDBJ databases">
        <title>Microbial mats filling the niche in hypersaline microbial mats.</title>
        <authorList>
            <person name="Wong H.L."/>
            <person name="Macleod F.I."/>
            <person name="White R.A. III"/>
            <person name="Burns B.P."/>
        </authorList>
    </citation>
    <scope>NUCLEOTIDE SEQUENCE</scope>
    <source>
        <strain evidence="6">Bin_327</strain>
    </source>
</reference>
<feature type="compositionally biased region" description="Pro residues" evidence="1">
    <location>
        <begin position="124"/>
        <end position="136"/>
    </location>
</feature>
<evidence type="ECO:0000259" key="5">
    <source>
        <dbReference type="Pfam" id="PF13360"/>
    </source>
</evidence>
<dbReference type="SMART" id="SM00564">
    <property type="entry name" value="PQQ"/>
    <property type="match status" value="7"/>
</dbReference>
<feature type="domain" description="Pyrrolo-quinoline quinone repeat" evidence="5">
    <location>
        <begin position="338"/>
        <end position="454"/>
    </location>
</feature>
<name>A0A9D5K9R1_UNCW3</name>
<feature type="domain" description="PEGA" evidence="4">
    <location>
        <begin position="227"/>
        <end position="295"/>
    </location>
</feature>
<evidence type="ECO:0000259" key="4">
    <source>
        <dbReference type="Pfam" id="PF08308"/>
    </source>
</evidence>
<feature type="compositionally biased region" description="Polar residues" evidence="1">
    <location>
        <begin position="108"/>
        <end position="122"/>
    </location>
</feature>
<dbReference type="SUPFAM" id="SSF49299">
    <property type="entry name" value="PKD domain"/>
    <property type="match status" value="1"/>
</dbReference>
<dbReference type="InterPro" id="IPR018391">
    <property type="entry name" value="PQQ_b-propeller_rpt"/>
</dbReference>
<evidence type="ECO:0000313" key="7">
    <source>
        <dbReference type="Proteomes" id="UP000630660"/>
    </source>
</evidence>
<dbReference type="Proteomes" id="UP000630660">
    <property type="component" value="Unassembled WGS sequence"/>
</dbReference>
<dbReference type="AlphaFoldDB" id="A0A9D5K9R1"/>
<feature type="region of interest" description="Disordered" evidence="1">
    <location>
        <begin position="104"/>
        <end position="142"/>
    </location>
</feature>
<dbReference type="Gene3D" id="2.130.10.10">
    <property type="entry name" value="YVTN repeat-like/Quinoprotein amine dehydrogenase"/>
    <property type="match status" value="2"/>
</dbReference>
<feature type="domain" description="PKD" evidence="3">
    <location>
        <begin position="143"/>
        <end position="206"/>
    </location>
</feature>
<dbReference type="SUPFAM" id="SSF50998">
    <property type="entry name" value="Quinoprotein alcohol dehydrogenase-like"/>
    <property type="match status" value="1"/>
</dbReference>
<keyword evidence="2" id="KW-0732">Signal</keyword>
<dbReference type="Pfam" id="PF08308">
    <property type="entry name" value="PEGA"/>
    <property type="match status" value="1"/>
</dbReference>
<evidence type="ECO:0000313" key="6">
    <source>
        <dbReference type="EMBL" id="MBD3365088.1"/>
    </source>
</evidence>
<evidence type="ECO:0000259" key="3">
    <source>
        <dbReference type="Pfam" id="PF00801"/>
    </source>
</evidence>
<dbReference type="PANTHER" id="PTHR44394">
    <property type="entry name" value="BETA-ALANINE-ACTIVATING ENZYME"/>
    <property type="match status" value="1"/>
</dbReference>
<evidence type="ECO:0000256" key="2">
    <source>
        <dbReference type="SAM" id="SignalP"/>
    </source>
</evidence>
<dbReference type="Pfam" id="PF13360">
    <property type="entry name" value="PQQ_2"/>
    <property type="match status" value="2"/>
</dbReference>
<accession>A0A9D5K9R1</accession>
<dbReference type="GO" id="GO:0043041">
    <property type="term" value="P:amino acid activation for nonribosomal peptide biosynthetic process"/>
    <property type="evidence" value="ECO:0007669"/>
    <property type="project" value="TreeGrafter"/>
</dbReference>
<dbReference type="EMBL" id="WJKJ01000255">
    <property type="protein sequence ID" value="MBD3365088.1"/>
    <property type="molecule type" value="Genomic_DNA"/>
</dbReference>
<proteinExistence type="predicted"/>
<feature type="signal peptide" evidence="2">
    <location>
        <begin position="1"/>
        <end position="29"/>
    </location>
</feature>
<dbReference type="InterPro" id="IPR035986">
    <property type="entry name" value="PKD_dom_sf"/>
</dbReference>
<dbReference type="InterPro" id="IPR052091">
    <property type="entry name" value="Beta-ala_Activ/Resist"/>
</dbReference>
<dbReference type="Pfam" id="PF17957">
    <property type="entry name" value="Big_7"/>
    <property type="match status" value="1"/>
</dbReference>
<sequence>MINTRKPLTSILAATVMLLACLAPLSCEKDNVPPDVSIDTPSDGDTVFGSQTITVTASDDDSLVNVSILIDDEEVAADSESPLEYEWNTLEYDDGTKHTIKATALDPSDNQGETEITVTVDQPSNPPDNPSDPPSGPGAGLINETLAFSASATDPDGDSISIQFDWGDGTKSDWSEYVASGETVTLEKSFSDTGTFEVKFKAKDTYEVPTNWSPPLEVLISETPSYGSIQVNSTPSGADIMLSDTATGKQTNHLFSGLLPGNYKISLRLLGHKDFDTTVAVKAEETTTLDVTLEEIGTLVWSYETGGEVNSSVAIGPDGTLFFGSGDKNLYALNPSGVKNWSYETDVLEVSSSPAVGPDSMVYFGSQEEYLYALRPDGSLRWRYKADGAIRYSPALDEDVNVYFGTTDHYLYVIDSSGDRITRYETGDDIRTSPAIGPDGTIYFGCDDGKIYAMTLDVQAEELTVKWDYETGNWAESSPAIGSDGTIYCGSHSDYIYALDASDGSLMWEYKTGGDIHCSPVIGSDGTIYVGSDDYYLYALNPDGTLQWKYETGNRIRAHPVVGEDGSVYIGSYDGKLYALRPDGTLKWTFETEGLIETGPVID</sequence>
<dbReference type="InterPro" id="IPR013229">
    <property type="entry name" value="PEGA"/>
</dbReference>
<dbReference type="PROSITE" id="PS51257">
    <property type="entry name" value="PROKAR_LIPOPROTEIN"/>
    <property type="match status" value="1"/>
</dbReference>
<feature type="chain" id="PRO_5039380775" evidence="2">
    <location>
        <begin position="30"/>
        <end position="603"/>
    </location>
</feature>
<feature type="non-terminal residue" evidence="6">
    <location>
        <position position="603"/>
    </location>
</feature>
<evidence type="ECO:0000256" key="1">
    <source>
        <dbReference type="SAM" id="MobiDB-lite"/>
    </source>
</evidence>
<dbReference type="InterPro" id="IPR011047">
    <property type="entry name" value="Quinoprotein_ADH-like_sf"/>
</dbReference>
<dbReference type="Pfam" id="PF00801">
    <property type="entry name" value="PKD"/>
    <property type="match status" value="1"/>
</dbReference>
<dbReference type="InterPro" id="IPR000601">
    <property type="entry name" value="PKD_dom"/>
</dbReference>
<protein>
    <submittedName>
        <fullName evidence="6">PQQ-binding-like beta-propeller repeat protein</fullName>
    </submittedName>
</protein>
<organism evidence="6 7">
    <name type="scientific">candidate division WOR-3 bacterium</name>
    <dbReference type="NCBI Taxonomy" id="2052148"/>
    <lineage>
        <taxon>Bacteria</taxon>
        <taxon>Bacteria division WOR-3</taxon>
    </lineage>
</organism>